<sequence>MKTSINLKLLLGFIFIFNLQTVITNKQSSTLYAQDPDLFEHTWYFITGELEGEMFFQPPEEHNIEVNFSNDEIFLCYPSCDECYSNYVKITADSFTVSELESWIVLIGDCIPPQNDFIGVHNSVYFYNHENSKNPFTYTIEPVDDYQQLTITNVEGDWAVYNSVLLSTPNFNDTRFSIYPNPVKETLKISNDLNQTVTATIYDVSGKRLQSHALENSLSSIDVKALSAGLYFVFFENKAGERASKKFIKK</sequence>
<comment type="caution">
    <text evidence="3">The sequence shown here is derived from an EMBL/GenBank/DDBJ whole genome shotgun (WGS) entry which is preliminary data.</text>
</comment>
<dbReference type="NCBIfam" id="TIGR04183">
    <property type="entry name" value="Por_Secre_tail"/>
    <property type="match status" value="1"/>
</dbReference>
<evidence type="ECO:0000313" key="4">
    <source>
        <dbReference type="Proteomes" id="UP000261082"/>
    </source>
</evidence>
<accession>A0A3E1Q9N6</accession>
<dbReference type="Proteomes" id="UP000261082">
    <property type="component" value="Unassembled WGS sequence"/>
</dbReference>
<dbReference type="Pfam" id="PF18962">
    <property type="entry name" value="Por_Secre_tail"/>
    <property type="match status" value="1"/>
</dbReference>
<organism evidence="3 4">
    <name type="scientific">Marixanthomonas ophiurae</name>
    <dbReference type="NCBI Taxonomy" id="387659"/>
    <lineage>
        <taxon>Bacteria</taxon>
        <taxon>Pseudomonadati</taxon>
        <taxon>Bacteroidota</taxon>
        <taxon>Flavobacteriia</taxon>
        <taxon>Flavobacteriales</taxon>
        <taxon>Flavobacteriaceae</taxon>
        <taxon>Marixanthomonas</taxon>
    </lineage>
</organism>
<dbReference type="InterPro" id="IPR026444">
    <property type="entry name" value="Secre_tail"/>
</dbReference>
<keyword evidence="4" id="KW-1185">Reference proteome</keyword>
<dbReference type="OrthoDB" id="1433593at2"/>
<gene>
    <name evidence="3" type="ORF">DZ858_01845</name>
</gene>
<dbReference type="AlphaFoldDB" id="A0A3E1Q9N6"/>
<reference evidence="3 4" key="1">
    <citation type="journal article" date="2007" name="Int. J. Syst. Evol. Microbiol.">
        <title>Marixanthomonas ophiurae gen. nov., sp. nov., a marine bacterium of the family Flavobacteriaceae isolated from a deep-sea brittle star.</title>
        <authorList>
            <person name="Romanenko L.A."/>
            <person name="Uchino M."/>
            <person name="Frolova G.M."/>
            <person name="Mikhailov V.V."/>
        </authorList>
    </citation>
    <scope>NUCLEOTIDE SEQUENCE [LARGE SCALE GENOMIC DNA]</scope>
    <source>
        <strain evidence="3 4">KMM 3046</strain>
    </source>
</reference>
<evidence type="ECO:0000259" key="2">
    <source>
        <dbReference type="Pfam" id="PF18962"/>
    </source>
</evidence>
<keyword evidence="1" id="KW-0732">Signal</keyword>
<name>A0A3E1Q9N6_9FLAO</name>
<proteinExistence type="predicted"/>
<evidence type="ECO:0000256" key="1">
    <source>
        <dbReference type="ARBA" id="ARBA00022729"/>
    </source>
</evidence>
<evidence type="ECO:0000313" key="3">
    <source>
        <dbReference type="EMBL" id="RFN58847.1"/>
    </source>
</evidence>
<dbReference type="EMBL" id="QVID01000001">
    <property type="protein sequence ID" value="RFN58847.1"/>
    <property type="molecule type" value="Genomic_DNA"/>
</dbReference>
<dbReference type="RefSeq" id="WP_117157871.1">
    <property type="nucleotide sequence ID" value="NZ_QVID01000001.1"/>
</dbReference>
<protein>
    <submittedName>
        <fullName evidence="3">T9SS C-terminal target domain-containing protein</fullName>
    </submittedName>
</protein>
<feature type="domain" description="Secretion system C-terminal sorting" evidence="2">
    <location>
        <begin position="178"/>
        <end position="248"/>
    </location>
</feature>